<evidence type="ECO:0000313" key="2">
    <source>
        <dbReference type="EMBL" id="RXN86020.1"/>
    </source>
</evidence>
<dbReference type="InterPro" id="IPR042100">
    <property type="entry name" value="Bug_dom1"/>
</dbReference>
<evidence type="ECO:0000313" key="3">
    <source>
        <dbReference type="Proteomes" id="UP000290849"/>
    </source>
</evidence>
<evidence type="ECO:0008006" key="4">
    <source>
        <dbReference type="Google" id="ProtNLM"/>
    </source>
</evidence>
<dbReference type="AlphaFoldDB" id="A0A4Q1HG36"/>
<comment type="similarity">
    <text evidence="1">Belongs to the UPF0065 (bug) family.</text>
</comment>
<dbReference type="Gene3D" id="3.40.190.10">
    <property type="entry name" value="Periplasmic binding protein-like II"/>
    <property type="match status" value="1"/>
</dbReference>
<comment type="caution">
    <text evidence="2">The sequence shown here is derived from an EMBL/GenBank/DDBJ whole genome shotgun (WGS) entry which is preliminary data.</text>
</comment>
<dbReference type="OrthoDB" id="8650393at2"/>
<proteinExistence type="inferred from homology"/>
<reference evidence="2 3" key="1">
    <citation type="journal article" date="2017" name="Int. J. Syst. Evol. Microbiol.">
        <title>Achromobacter aloeverae sp. nov., isolated from the root of Aloe vera (L.) Burm.f.</title>
        <authorList>
            <person name="Kuncharoen N."/>
            <person name="Muramatsu Y."/>
            <person name="Shibata C."/>
            <person name="Kamakura Y."/>
            <person name="Nakagawa Y."/>
            <person name="Tanasupawat S."/>
        </authorList>
    </citation>
    <scope>NUCLEOTIDE SEQUENCE [LARGE SCALE GENOMIC DNA]</scope>
    <source>
        <strain evidence="2 3">AVA-1</strain>
    </source>
</reference>
<dbReference type="PIRSF" id="PIRSF017082">
    <property type="entry name" value="YflP"/>
    <property type="match status" value="1"/>
</dbReference>
<dbReference type="SUPFAM" id="SSF53850">
    <property type="entry name" value="Periplasmic binding protein-like II"/>
    <property type="match status" value="1"/>
</dbReference>
<dbReference type="PANTHER" id="PTHR42928">
    <property type="entry name" value="TRICARBOXYLATE-BINDING PROTEIN"/>
    <property type="match status" value="1"/>
</dbReference>
<sequence>MATDSGASRRAKAADAAALFPERPVTVVIGFPPGGGDMLIRELAAHMGEDLGQEIALDYRPGAAGNVGAASVARAERDGHTIFLAARPNVLHRLMHDEIDYDFSFDLAPIGLVARMPFVMVAGKRTALNSLNDIILSAKTARGGHTCAYAEVGTTSHLLGGFLQQSVGIRLVNAPYVGVVETMADIIGGRTDLLIFPLPMALPLIRTGYIKALVVMSRQRVSLLPDVPAIDEFGLPGADAEGWYALMAPARTPRAIIATLNRSINVALSRPGLKETLERLSYIPAHPAENSPEALRALIALETEKWMAVLMDRNIHSLH</sequence>
<dbReference type="InterPro" id="IPR005064">
    <property type="entry name" value="BUG"/>
</dbReference>
<dbReference type="Proteomes" id="UP000290849">
    <property type="component" value="Unassembled WGS sequence"/>
</dbReference>
<gene>
    <name evidence="2" type="ORF">C7R54_19890</name>
</gene>
<dbReference type="EMBL" id="PYAL01000006">
    <property type="protein sequence ID" value="RXN86020.1"/>
    <property type="molecule type" value="Genomic_DNA"/>
</dbReference>
<name>A0A4Q1HG36_9BURK</name>
<organism evidence="2 3">
    <name type="scientific">Achromobacter aloeverae</name>
    <dbReference type="NCBI Taxonomy" id="1750518"/>
    <lineage>
        <taxon>Bacteria</taxon>
        <taxon>Pseudomonadati</taxon>
        <taxon>Pseudomonadota</taxon>
        <taxon>Betaproteobacteria</taxon>
        <taxon>Burkholderiales</taxon>
        <taxon>Alcaligenaceae</taxon>
        <taxon>Achromobacter</taxon>
    </lineage>
</organism>
<protein>
    <recommendedName>
        <fullName evidence="4">Tripartite tricarboxylate transporter substrate binding protein</fullName>
    </recommendedName>
</protein>
<dbReference type="Gene3D" id="3.40.190.150">
    <property type="entry name" value="Bordetella uptake gene, domain 1"/>
    <property type="match status" value="1"/>
</dbReference>
<keyword evidence="3" id="KW-1185">Reference proteome</keyword>
<dbReference type="PANTHER" id="PTHR42928:SF5">
    <property type="entry name" value="BLR1237 PROTEIN"/>
    <property type="match status" value="1"/>
</dbReference>
<accession>A0A4Q1HG36</accession>
<dbReference type="Pfam" id="PF03401">
    <property type="entry name" value="TctC"/>
    <property type="match status" value="1"/>
</dbReference>
<dbReference type="RefSeq" id="WP_129152189.1">
    <property type="nucleotide sequence ID" value="NZ_JBHSDO010000017.1"/>
</dbReference>
<evidence type="ECO:0000256" key="1">
    <source>
        <dbReference type="ARBA" id="ARBA00006987"/>
    </source>
</evidence>